<evidence type="ECO:0000256" key="9">
    <source>
        <dbReference type="PROSITE-ProRule" id="PRU00207"/>
    </source>
</evidence>
<dbReference type="Gene3D" id="3.30.40.10">
    <property type="entry name" value="Zinc/RING finger domain, C3HC4 (zinc finger)"/>
    <property type="match status" value="2"/>
</dbReference>
<dbReference type="SUPFAM" id="SSF52540">
    <property type="entry name" value="P-loop containing nucleoside triphosphate hydrolases"/>
    <property type="match status" value="1"/>
</dbReference>
<dbReference type="SMART" id="SM00129">
    <property type="entry name" value="KISc"/>
    <property type="match status" value="1"/>
</dbReference>
<feature type="region of interest" description="Disordered" evidence="12">
    <location>
        <begin position="530"/>
        <end position="620"/>
    </location>
</feature>
<keyword evidence="6 10" id="KW-0067">ATP-binding</keyword>
<evidence type="ECO:0000256" key="4">
    <source>
        <dbReference type="ARBA" id="ARBA00022771"/>
    </source>
</evidence>
<dbReference type="InterPro" id="IPR036961">
    <property type="entry name" value="Kinesin_motor_dom_sf"/>
</dbReference>
<dbReference type="GO" id="GO:0007019">
    <property type="term" value="P:microtubule depolymerization"/>
    <property type="evidence" value="ECO:0007669"/>
    <property type="project" value="TreeGrafter"/>
</dbReference>
<dbReference type="SUPFAM" id="SSF49599">
    <property type="entry name" value="TRAF domain-like"/>
    <property type="match status" value="2"/>
</dbReference>
<dbReference type="InterPro" id="IPR027640">
    <property type="entry name" value="Kinesin-like_fam"/>
</dbReference>
<dbReference type="GO" id="GO:0007018">
    <property type="term" value="P:microtubule-based movement"/>
    <property type="evidence" value="ECO:0007669"/>
    <property type="project" value="InterPro"/>
</dbReference>
<dbReference type="InterPro" id="IPR019821">
    <property type="entry name" value="Kinesin_motor_CS"/>
</dbReference>
<evidence type="ECO:0000313" key="15">
    <source>
        <dbReference type="EMBL" id="CAD2219505.1"/>
    </source>
</evidence>
<sequence length="685" mass="75709">MKRPKTYARYADTVDLLAQAANNDGKGADNNNNNNNNTNSNNIKVAVRKRPMILPREETETDVVRCEADSVAVFEPRTRLDLTPFIDPSMFSFDNVFDEKASNYSVYQSCCQPLLKSVKEGGVAVVFAFGQTGSGKTYTMLGKEEEPGLYGLAVTDLLQMTGPTANGEAPMSASFYEVYGTKLFDLLNDRAELKMLQDENKTIHIVGLTQRPVSTVDDVHALMVSGQQLRAIGTTHANDRSSRSHAVLEIKVKLEGGAGLGRMTFVDLAGSERASDTAETDLKTRREGAEINKSLLALKECIRAMSMRKKHIPFRGSKLTQILRESFDGRSHTCMIATVSPCQAHCEDTLNTLRYADRIKELKGAPGAFLGESPVPCKKCGLPIFPSDKQKHVCRRQNVQCPHCKAEMDKPLLELHLAECKDAPVRCPHCGDRMLRADQPRHLRRCVKAPVKCPNCGQSVSRQLIDRHNTTECTAVKEKCRYCQALFSRAELPAHEQQCDAMKIACVHCLKFIRKRNLETHMQSCLRNPNRVSKTTELPAPRSTSNVNRASSATPKAGSSPSDQTSCPSTPPTGTPNLSALIPLPPLVDGNERSTPQRSSNRSPALQPKGESSGEEESYDSEVQCPYAKYGCPVSVTRLNIAAHLTEAVAEHLEYVTTYADRTDRENAELRKLVVKRNFTPANKR</sequence>
<evidence type="ECO:0000256" key="12">
    <source>
        <dbReference type="SAM" id="MobiDB-lite"/>
    </source>
</evidence>
<feature type="zinc finger region" description="TRAF-type" evidence="9">
    <location>
        <begin position="442"/>
        <end position="492"/>
    </location>
</feature>
<gene>
    <name evidence="15" type="ORF">ADEAN_000701300</name>
</gene>
<dbReference type="GO" id="GO:0005874">
    <property type="term" value="C:microtubule"/>
    <property type="evidence" value="ECO:0007669"/>
    <property type="project" value="UniProtKB-KW"/>
</dbReference>
<evidence type="ECO:0000256" key="10">
    <source>
        <dbReference type="PROSITE-ProRule" id="PRU00283"/>
    </source>
</evidence>
<dbReference type="FunFam" id="3.40.850.10:FF:000012">
    <property type="entry name" value="Kinesin-like protein"/>
    <property type="match status" value="1"/>
</dbReference>
<dbReference type="Proteomes" id="UP000515908">
    <property type="component" value="Chromosome 14"/>
</dbReference>
<dbReference type="PANTHER" id="PTHR47971:SF4">
    <property type="entry name" value="KINESIN-LIKE PROTEIN"/>
    <property type="match status" value="1"/>
</dbReference>
<feature type="domain" description="Kinesin motor" evidence="13">
    <location>
        <begin position="42"/>
        <end position="362"/>
    </location>
</feature>
<comment type="similarity">
    <text evidence="8">Belongs to the TRAFAC class myosin-kinesin ATPase superfamily. Kinesin family. KIN-13 subfamily.</text>
</comment>
<dbReference type="PANTHER" id="PTHR47971">
    <property type="entry name" value="KINESIN-RELATED PROTEIN 6"/>
    <property type="match status" value="1"/>
</dbReference>
<dbReference type="GO" id="GO:0008017">
    <property type="term" value="F:microtubule binding"/>
    <property type="evidence" value="ECO:0007669"/>
    <property type="project" value="InterPro"/>
</dbReference>
<feature type="domain" description="TRAF-type" evidence="14">
    <location>
        <begin position="442"/>
        <end position="492"/>
    </location>
</feature>
<evidence type="ECO:0000313" key="16">
    <source>
        <dbReference type="Proteomes" id="UP000515908"/>
    </source>
</evidence>
<dbReference type="InterPro" id="IPR027417">
    <property type="entry name" value="P-loop_NTPase"/>
</dbReference>
<dbReference type="GO" id="GO:0003777">
    <property type="term" value="F:microtubule motor activity"/>
    <property type="evidence" value="ECO:0007669"/>
    <property type="project" value="InterPro"/>
</dbReference>
<dbReference type="PRINTS" id="PR00380">
    <property type="entry name" value="KINESINHEAVY"/>
</dbReference>
<evidence type="ECO:0000256" key="7">
    <source>
        <dbReference type="ARBA" id="ARBA00023175"/>
    </source>
</evidence>
<dbReference type="CDD" id="cd01367">
    <property type="entry name" value="KISc_KIF2_like"/>
    <property type="match status" value="1"/>
</dbReference>
<evidence type="ECO:0000256" key="5">
    <source>
        <dbReference type="ARBA" id="ARBA00022833"/>
    </source>
</evidence>
<name>A0A7G2CJE9_9TRYP</name>
<dbReference type="GO" id="GO:0008270">
    <property type="term" value="F:zinc ion binding"/>
    <property type="evidence" value="ECO:0007669"/>
    <property type="project" value="UniProtKB-KW"/>
</dbReference>
<evidence type="ECO:0000256" key="3">
    <source>
        <dbReference type="ARBA" id="ARBA00022741"/>
    </source>
</evidence>
<reference evidence="15 16" key="1">
    <citation type="submission" date="2020-08" db="EMBL/GenBank/DDBJ databases">
        <authorList>
            <person name="Newling K."/>
            <person name="Davey J."/>
            <person name="Forrester S."/>
        </authorList>
    </citation>
    <scope>NUCLEOTIDE SEQUENCE [LARGE SCALE GENOMIC DNA]</scope>
    <source>
        <strain evidence="16">Crithidia deanei Carvalho (ATCC PRA-265)</strain>
    </source>
</reference>
<dbReference type="Gene3D" id="3.40.850.10">
    <property type="entry name" value="Kinesin motor domain"/>
    <property type="match status" value="1"/>
</dbReference>
<dbReference type="EMBL" id="LR877158">
    <property type="protein sequence ID" value="CAD2219505.1"/>
    <property type="molecule type" value="Genomic_DNA"/>
</dbReference>
<dbReference type="AlphaFoldDB" id="A0A7G2CJE9"/>
<keyword evidence="1 11" id="KW-0493">Microtubule</keyword>
<keyword evidence="5 9" id="KW-0862">Zinc</keyword>
<protein>
    <recommendedName>
        <fullName evidence="11">Kinesin-like protein</fullName>
    </recommendedName>
</protein>
<dbReference type="Pfam" id="PF00225">
    <property type="entry name" value="Kinesin"/>
    <property type="match status" value="1"/>
</dbReference>
<evidence type="ECO:0000256" key="1">
    <source>
        <dbReference type="ARBA" id="ARBA00022701"/>
    </source>
</evidence>
<proteinExistence type="inferred from homology"/>
<dbReference type="InterPro" id="IPR001752">
    <property type="entry name" value="Kinesin_motor_dom"/>
</dbReference>
<keyword evidence="3 10" id="KW-0547">Nucleotide-binding</keyword>
<organism evidence="15 16">
    <name type="scientific">Angomonas deanei</name>
    <dbReference type="NCBI Taxonomy" id="59799"/>
    <lineage>
        <taxon>Eukaryota</taxon>
        <taxon>Discoba</taxon>
        <taxon>Euglenozoa</taxon>
        <taxon>Kinetoplastea</taxon>
        <taxon>Metakinetoplastina</taxon>
        <taxon>Trypanosomatida</taxon>
        <taxon>Trypanosomatidae</taxon>
        <taxon>Strigomonadinae</taxon>
        <taxon>Angomonas</taxon>
    </lineage>
</organism>
<dbReference type="PROSITE" id="PS00411">
    <property type="entry name" value="KINESIN_MOTOR_1"/>
    <property type="match status" value="1"/>
</dbReference>
<evidence type="ECO:0000256" key="11">
    <source>
        <dbReference type="RuleBase" id="RU000394"/>
    </source>
</evidence>
<dbReference type="OrthoDB" id="3176171at2759"/>
<dbReference type="InterPro" id="IPR013083">
    <property type="entry name" value="Znf_RING/FYVE/PHD"/>
</dbReference>
<feature type="region of interest" description="Disordered" evidence="12">
    <location>
        <begin position="22"/>
        <end position="41"/>
    </location>
</feature>
<dbReference type="InterPro" id="IPR001293">
    <property type="entry name" value="Znf_TRAF"/>
</dbReference>
<dbReference type="Pfam" id="PF02176">
    <property type="entry name" value="zf-TRAF"/>
    <property type="match status" value="1"/>
</dbReference>
<keyword evidence="16" id="KW-1185">Reference proteome</keyword>
<dbReference type="GO" id="GO:0005524">
    <property type="term" value="F:ATP binding"/>
    <property type="evidence" value="ECO:0007669"/>
    <property type="project" value="UniProtKB-UniRule"/>
</dbReference>
<evidence type="ECO:0000256" key="2">
    <source>
        <dbReference type="ARBA" id="ARBA00022723"/>
    </source>
</evidence>
<feature type="compositionally biased region" description="Polar residues" evidence="12">
    <location>
        <begin position="530"/>
        <end position="564"/>
    </location>
</feature>
<feature type="binding site" evidence="10">
    <location>
        <begin position="130"/>
        <end position="137"/>
    </location>
    <ligand>
        <name>ATP</name>
        <dbReference type="ChEBI" id="CHEBI:30616"/>
    </ligand>
</feature>
<evidence type="ECO:0000256" key="8">
    <source>
        <dbReference type="ARBA" id="ARBA00061030"/>
    </source>
</evidence>
<dbReference type="VEuPathDB" id="TriTrypDB:ADEAN_000701300"/>
<dbReference type="PROSITE" id="PS50145">
    <property type="entry name" value="ZF_TRAF"/>
    <property type="match status" value="1"/>
</dbReference>
<keyword evidence="4 9" id="KW-0863">Zinc-finger</keyword>
<accession>A0A7G2CJE9</accession>
<evidence type="ECO:0000259" key="14">
    <source>
        <dbReference type="PROSITE" id="PS50145"/>
    </source>
</evidence>
<evidence type="ECO:0000259" key="13">
    <source>
        <dbReference type="PROSITE" id="PS50067"/>
    </source>
</evidence>
<keyword evidence="2 9" id="KW-0479">Metal-binding</keyword>
<evidence type="ECO:0000256" key="6">
    <source>
        <dbReference type="ARBA" id="ARBA00022840"/>
    </source>
</evidence>
<feature type="compositionally biased region" description="Polar residues" evidence="12">
    <location>
        <begin position="593"/>
        <end position="604"/>
    </location>
</feature>
<keyword evidence="7 10" id="KW-0505">Motor protein</keyword>
<dbReference type="PROSITE" id="PS50067">
    <property type="entry name" value="KINESIN_MOTOR_2"/>
    <property type="match status" value="1"/>
</dbReference>